<keyword evidence="9" id="KW-1185">Reference proteome</keyword>
<feature type="domain" description="Ribosomal RNA methyltransferase FtsJ" evidence="7">
    <location>
        <begin position="21"/>
        <end position="173"/>
    </location>
</feature>
<evidence type="ECO:0000256" key="2">
    <source>
        <dbReference type="ARBA" id="ARBA00022552"/>
    </source>
</evidence>
<keyword evidence="3 8" id="KW-0489">Methyltransferase</keyword>
<name>A0A1Y2EXG6_PROLT</name>
<dbReference type="HAMAP" id="MF_01547">
    <property type="entry name" value="RNA_methyltr_E"/>
    <property type="match status" value="1"/>
</dbReference>
<dbReference type="InterPro" id="IPR002877">
    <property type="entry name" value="RNA_MeTrfase_FtsJ_dom"/>
</dbReference>
<dbReference type="GeneID" id="63783884"/>
<dbReference type="OrthoDB" id="289250at2759"/>
<dbReference type="EMBL" id="MCFI01000025">
    <property type="protein sequence ID" value="ORY75816.1"/>
    <property type="molecule type" value="Genomic_DNA"/>
</dbReference>
<dbReference type="PANTHER" id="PTHR10920">
    <property type="entry name" value="RIBOSOMAL RNA METHYLTRANSFERASE"/>
    <property type="match status" value="1"/>
</dbReference>
<dbReference type="GO" id="GO:0008175">
    <property type="term" value="F:tRNA methyltransferase activity"/>
    <property type="evidence" value="ECO:0007669"/>
    <property type="project" value="TreeGrafter"/>
</dbReference>
<dbReference type="OMA" id="FIVCLNF"/>
<feature type="active site" description="Proton acceptor" evidence="6">
    <location>
        <position position="167"/>
    </location>
</feature>
<comment type="caution">
    <text evidence="8">The sequence shown here is derived from an EMBL/GenBank/DDBJ whole genome shotgun (WGS) entry which is preliminary data.</text>
</comment>
<reference evidence="8 9" key="1">
    <citation type="submission" date="2016-07" db="EMBL/GenBank/DDBJ databases">
        <title>Pervasive Adenine N6-methylation of Active Genes in Fungi.</title>
        <authorList>
            <consortium name="DOE Joint Genome Institute"/>
            <person name="Mondo S.J."/>
            <person name="Dannebaum R.O."/>
            <person name="Kuo R.C."/>
            <person name="Labutti K."/>
            <person name="Haridas S."/>
            <person name="Kuo A."/>
            <person name="Salamov A."/>
            <person name="Ahrendt S.R."/>
            <person name="Lipzen A."/>
            <person name="Sullivan W."/>
            <person name="Andreopoulos W.B."/>
            <person name="Clum A."/>
            <person name="Lindquist E."/>
            <person name="Daum C."/>
            <person name="Ramamoorthy G.K."/>
            <person name="Gryganskyi A."/>
            <person name="Culley D."/>
            <person name="Magnuson J.K."/>
            <person name="James T.Y."/>
            <person name="O'Malley M.A."/>
            <person name="Stajich J.E."/>
            <person name="Spatafora J.W."/>
            <person name="Visel A."/>
            <person name="Grigoriev I.V."/>
        </authorList>
    </citation>
    <scope>NUCLEOTIDE SEQUENCE [LARGE SCALE GENOMIC DNA]</scope>
    <source>
        <strain evidence="8 9">12-1054</strain>
    </source>
</reference>
<evidence type="ECO:0000313" key="9">
    <source>
        <dbReference type="Proteomes" id="UP000193685"/>
    </source>
</evidence>
<dbReference type="SUPFAM" id="SSF53335">
    <property type="entry name" value="S-adenosyl-L-methionine-dependent methyltransferases"/>
    <property type="match status" value="1"/>
</dbReference>
<evidence type="ECO:0000259" key="7">
    <source>
        <dbReference type="Pfam" id="PF01728"/>
    </source>
</evidence>
<feature type="domain" description="Ribosomal RNA methyltransferase FtsJ" evidence="7">
    <location>
        <begin position="195"/>
        <end position="232"/>
    </location>
</feature>
<dbReference type="Gene3D" id="3.40.50.150">
    <property type="entry name" value="Vaccinia Virus protein VP39"/>
    <property type="match status" value="1"/>
</dbReference>
<evidence type="ECO:0000256" key="6">
    <source>
        <dbReference type="PIRSR" id="PIRSR005461-1"/>
    </source>
</evidence>
<keyword evidence="4 8" id="KW-0808">Transferase</keyword>
<sequence>MVKAAKDKRDIYYRLAKERGFRARSAFKLLQLDEAYNLFTPTTRRVVDLCCAPGSWSQVILQKLKSLSDGNKIGRDDAVLVSVDLQPMAPLDDSCVFLQADITTPSTLKRILEAFSNAARTDLVVSDGAPDVTGMHDLDIYLQHQLLLSALTLATCVLRRGGGFVAKIFKEHDTFHGDAQGGVHGLSNYSSGDTSATLLVAQARLFFERVTIYKPASSRASSLEHFLVCERYSPPADFQPSLDRPLSV</sequence>
<keyword evidence="2" id="KW-0698">rRNA processing</keyword>
<evidence type="ECO:0000256" key="3">
    <source>
        <dbReference type="ARBA" id="ARBA00022603"/>
    </source>
</evidence>
<dbReference type="InterPro" id="IPR050082">
    <property type="entry name" value="RNA_methyltr_RlmE"/>
</dbReference>
<dbReference type="GO" id="GO:0005737">
    <property type="term" value="C:cytoplasm"/>
    <property type="evidence" value="ECO:0007669"/>
    <property type="project" value="TreeGrafter"/>
</dbReference>
<dbReference type="AlphaFoldDB" id="A0A1Y2EXG6"/>
<dbReference type="InterPro" id="IPR015507">
    <property type="entry name" value="rRNA-MeTfrase_E"/>
</dbReference>
<dbReference type="STRING" id="56484.A0A1Y2EXG6"/>
<evidence type="ECO:0000256" key="5">
    <source>
        <dbReference type="ARBA" id="ARBA00022691"/>
    </source>
</evidence>
<keyword evidence="5 6" id="KW-0949">S-adenosyl-L-methionine</keyword>
<evidence type="ECO:0000256" key="1">
    <source>
        <dbReference type="ARBA" id="ARBA00022490"/>
    </source>
</evidence>
<feature type="non-terminal residue" evidence="8">
    <location>
        <position position="248"/>
    </location>
</feature>
<gene>
    <name evidence="8" type="ORF">BCR37DRAFT_337926</name>
</gene>
<dbReference type="InterPro" id="IPR029063">
    <property type="entry name" value="SAM-dependent_MTases_sf"/>
</dbReference>
<dbReference type="RefSeq" id="XP_040722464.1">
    <property type="nucleotide sequence ID" value="XM_040867285.1"/>
</dbReference>
<dbReference type="GO" id="GO:0002181">
    <property type="term" value="P:cytoplasmic translation"/>
    <property type="evidence" value="ECO:0007669"/>
    <property type="project" value="TreeGrafter"/>
</dbReference>
<dbReference type="Proteomes" id="UP000193685">
    <property type="component" value="Unassembled WGS sequence"/>
</dbReference>
<dbReference type="FunFam" id="3.40.50.150:FF:000220">
    <property type="entry name" value="CAMK protein kinase"/>
    <property type="match status" value="1"/>
</dbReference>
<dbReference type="PIRSF" id="PIRSF005461">
    <property type="entry name" value="23S_rRNA_mtase"/>
    <property type="match status" value="1"/>
</dbReference>
<organism evidence="8 9">
    <name type="scientific">Protomyces lactucae-debilis</name>
    <dbReference type="NCBI Taxonomy" id="2754530"/>
    <lineage>
        <taxon>Eukaryota</taxon>
        <taxon>Fungi</taxon>
        <taxon>Dikarya</taxon>
        <taxon>Ascomycota</taxon>
        <taxon>Taphrinomycotina</taxon>
        <taxon>Taphrinomycetes</taxon>
        <taxon>Taphrinales</taxon>
        <taxon>Protomycetaceae</taxon>
        <taxon>Protomyces</taxon>
    </lineage>
</organism>
<dbReference type="GO" id="GO:0006364">
    <property type="term" value="P:rRNA processing"/>
    <property type="evidence" value="ECO:0007669"/>
    <property type="project" value="UniProtKB-KW"/>
</dbReference>
<evidence type="ECO:0000313" key="8">
    <source>
        <dbReference type="EMBL" id="ORY75816.1"/>
    </source>
</evidence>
<proteinExistence type="inferred from homology"/>
<keyword evidence="1" id="KW-0963">Cytoplasm</keyword>
<evidence type="ECO:0000256" key="4">
    <source>
        <dbReference type="ARBA" id="ARBA00022679"/>
    </source>
</evidence>
<dbReference type="Pfam" id="PF01728">
    <property type="entry name" value="FtsJ"/>
    <property type="match status" value="2"/>
</dbReference>
<accession>A0A1Y2EXG6</accession>
<protein>
    <submittedName>
        <fullName evidence="8">Ribosomal RNA methyltransferase FtsJ domain-containing protein</fullName>
    </submittedName>
</protein>
<dbReference type="GO" id="GO:0030488">
    <property type="term" value="P:tRNA methylation"/>
    <property type="evidence" value="ECO:0007669"/>
    <property type="project" value="TreeGrafter"/>
</dbReference>
<dbReference type="PANTHER" id="PTHR10920:SF12">
    <property type="entry name" value="TRNA (CYTIDINE(32)_GUANOSINE(34)-2'-O)-METHYLTRANSFERASE-RELATED"/>
    <property type="match status" value="1"/>
</dbReference>